<accession>A0A8S0QSJ6</accession>
<feature type="region of interest" description="Disordered" evidence="1">
    <location>
        <begin position="648"/>
        <end position="737"/>
    </location>
</feature>
<dbReference type="Gramene" id="OE9A044257T3">
    <property type="protein sequence ID" value="OE9A044257C3"/>
    <property type="gene ID" value="OE9A044257"/>
</dbReference>
<name>A0A8S0QSJ6_OLEEU</name>
<feature type="compositionally biased region" description="Polar residues" evidence="1">
    <location>
        <begin position="648"/>
        <end position="658"/>
    </location>
</feature>
<feature type="compositionally biased region" description="Polar residues" evidence="1">
    <location>
        <begin position="714"/>
        <end position="723"/>
    </location>
</feature>
<protein>
    <recommendedName>
        <fullName evidence="4">Transcriptional corepressor SEUSS</fullName>
    </recommendedName>
</protein>
<feature type="region of interest" description="Disordered" evidence="1">
    <location>
        <begin position="1"/>
        <end position="34"/>
    </location>
</feature>
<dbReference type="Proteomes" id="UP000594638">
    <property type="component" value="Unassembled WGS sequence"/>
</dbReference>
<evidence type="ECO:0008006" key="4">
    <source>
        <dbReference type="Google" id="ProtNLM"/>
    </source>
</evidence>
<dbReference type="Gramene" id="OE9A044257T2">
    <property type="protein sequence ID" value="OE9A044257C2"/>
    <property type="gene ID" value="OE9A044257"/>
</dbReference>
<feature type="region of interest" description="Disordered" evidence="1">
    <location>
        <begin position="565"/>
        <end position="607"/>
    </location>
</feature>
<dbReference type="AlphaFoldDB" id="A0A8S0QSJ6"/>
<evidence type="ECO:0000256" key="1">
    <source>
        <dbReference type="SAM" id="MobiDB-lite"/>
    </source>
</evidence>
<dbReference type="Gramene" id="OE9A044257T1">
    <property type="protein sequence ID" value="OE9A044257C1"/>
    <property type="gene ID" value="OE9A044257"/>
</dbReference>
<dbReference type="InterPro" id="IPR029005">
    <property type="entry name" value="LIM-bd/SEUSS"/>
</dbReference>
<dbReference type="PANTHER" id="PTHR10378">
    <property type="entry name" value="LIM DOMAIN-BINDING PROTEIN"/>
    <property type="match status" value="1"/>
</dbReference>
<dbReference type="OrthoDB" id="774557at2759"/>
<feature type="compositionally biased region" description="Low complexity" evidence="1">
    <location>
        <begin position="105"/>
        <end position="133"/>
    </location>
</feature>
<proteinExistence type="predicted"/>
<reference evidence="2 3" key="1">
    <citation type="submission" date="2019-12" db="EMBL/GenBank/DDBJ databases">
        <authorList>
            <person name="Alioto T."/>
            <person name="Alioto T."/>
            <person name="Gomez Garrido J."/>
        </authorList>
    </citation>
    <scope>NUCLEOTIDE SEQUENCE [LARGE SCALE GENOMIC DNA]</scope>
</reference>
<organism evidence="2 3">
    <name type="scientific">Olea europaea subsp. europaea</name>
    <dbReference type="NCBI Taxonomy" id="158383"/>
    <lineage>
        <taxon>Eukaryota</taxon>
        <taxon>Viridiplantae</taxon>
        <taxon>Streptophyta</taxon>
        <taxon>Embryophyta</taxon>
        <taxon>Tracheophyta</taxon>
        <taxon>Spermatophyta</taxon>
        <taxon>Magnoliopsida</taxon>
        <taxon>eudicotyledons</taxon>
        <taxon>Gunneridae</taxon>
        <taxon>Pentapetalae</taxon>
        <taxon>asterids</taxon>
        <taxon>lamiids</taxon>
        <taxon>Lamiales</taxon>
        <taxon>Oleaceae</taxon>
        <taxon>Oleeae</taxon>
        <taxon>Olea</taxon>
    </lineage>
</organism>
<evidence type="ECO:0000313" key="3">
    <source>
        <dbReference type="Proteomes" id="UP000594638"/>
    </source>
</evidence>
<dbReference type="Pfam" id="PF01803">
    <property type="entry name" value="LIM_bind"/>
    <property type="match status" value="1"/>
</dbReference>
<feature type="compositionally biased region" description="Polar residues" evidence="1">
    <location>
        <begin position="666"/>
        <end position="681"/>
    </location>
</feature>
<feature type="compositionally biased region" description="Low complexity" evidence="1">
    <location>
        <begin position="682"/>
        <end position="704"/>
    </location>
</feature>
<gene>
    <name evidence="2" type="ORF">OLEA9_A044257</name>
</gene>
<feature type="region of interest" description="Disordered" evidence="1">
    <location>
        <begin position="46"/>
        <end position="133"/>
    </location>
</feature>
<evidence type="ECO:0000313" key="2">
    <source>
        <dbReference type="EMBL" id="CAA2968713.1"/>
    </source>
</evidence>
<keyword evidence="3" id="KW-1185">Reference proteome</keyword>
<sequence length="874" mass="95687">MVPQGPPNPHGGSQPIPPSLLRSNSSLLGSQGGGISLQNAFPPLVSPQDQFNKDMIGNGPNVSSLLHKSFGNGGPSSGSQRGLIDSGAESNPLSGVGNGMGFNHSSSSCLSSSIARNPNSSSLQGQQQLPSTSGNQMLMDYQQTQQFDPHNFQHNQQQFSVPDNPQQKQQQQFQTMPAELGGVGPVKLEQQVTHDQTSQQLHALQNLGTVKLEPQQLPNMRNLATVKVEPQYSDASLFLQQQQQQQQQQQLLLSRQSSQEAAAAQILHQQRLMQIQHQQQQQLFKSMPQRRSPMQAQLQLQNWPIRSPIKPIYEPGMCARRLMHYMYQQQHRPEDNNIEFWRKFVAEYFAPSAKKKCCVSVYGSCRQTTGVFPQAVWHCEICNHKPGRGFEATFEVLPRLFKIKYESGTLEELLYIDMPREYQNLSGQIVLDYAKAIQESVFEQLRVVRDGQLRIIFSPDLKICSWEFCARRHEELIPRRLLIPQVSQLGAAAQKYQAATQNASLNPASSELQNNYNVFVASARQLAKSLEVPLVNDLGYTKRYIRCLQISEVVNSMKDLIDYSRETGTGPMESLAKFPRPTDPLPGLQGQPQQSETQMRQQQQQALGQNSNIDNLHANGMPNANNVLKSGTATSSANTIVGLLHQNSVNSRQQNPMSGGNGTYGGNSIQMPSPGSSNAILQPQPSVSPFQSPTPSSSNNPQQSHVGMSGRAHMNSNSSNISMQLRHGLDPDANDSQSSVQKILHEMMMSSSQIGGGGMMGMGTMVNDARNVNGMLSSSYNGLLRNGVANGNPGFGGTGLGISGNGLGHSTMVNGTRLPPGNNSMTTNGRVGMTMALELSMNQPQPQQDLGNQLLGPGAVNGFNDIQFDWKPSS</sequence>
<feature type="compositionally biased region" description="Low complexity" evidence="1">
    <location>
        <begin position="19"/>
        <end position="29"/>
    </location>
</feature>
<dbReference type="EMBL" id="CACTIH010001919">
    <property type="protein sequence ID" value="CAA2968713.1"/>
    <property type="molecule type" value="Genomic_DNA"/>
</dbReference>
<comment type="caution">
    <text evidence="2">The sequence shown here is derived from an EMBL/GenBank/DDBJ whole genome shotgun (WGS) entry which is preliminary data.</text>
</comment>
<feature type="compositionally biased region" description="Low complexity" evidence="1">
    <location>
        <begin position="585"/>
        <end position="607"/>
    </location>
</feature>